<dbReference type="SUPFAM" id="SSF56176">
    <property type="entry name" value="FAD-binding/transporter-associated domain-like"/>
    <property type="match status" value="1"/>
</dbReference>
<evidence type="ECO:0000256" key="2">
    <source>
        <dbReference type="ARBA" id="ARBA00005466"/>
    </source>
</evidence>
<gene>
    <name evidence="7" type="ORF">IC608_04715</name>
</gene>
<dbReference type="InterPro" id="IPR016167">
    <property type="entry name" value="FAD-bd_PCMH_sub1"/>
</dbReference>
<dbReference type="InterPro" id="IPR050416">
    <property type="entry name" value="FAD-linked_Oxidoreductase"/>
</dbReference>
<dbReference type="InterPro" id="IPR012951">
    <property type="entry name" value="BBE"/>
</dbReference>
<dbReference type="InterPro" id="IPR006094">
    <property type="entry name" value="Oxid_FAD_bind_N"/>
</dbReference>
<dbReference type="Gene3D" id="3.30.43.10">
    <property type="entry name" value="Uridine Diphospho-n-acetylenolpyruvylglucosamine Reductase, domain 2"/>
    <property type="match status" value="1"/>
</dbReference>
<evidence type="ECO:0000313" key="7">
    <source>
        <dbReference type="EMBL" id="MBD8064776.1"/>
    </source>
</evidence>
<keyword evidence="5" id="KW-0560">Oxidoreductase</keyword>
<keyword evidence="4" id="KW-0274">FAD</keyword>
<evidence type="ECO:0000313" key="8">
    <source>
        <dbReference type="Proteomes" id="UP000654108"/>
    </source>
</evidence>
<dbReference type="PANTHER" id="PTHR42973:SF39">
    <property type="entry name" value="FAD-BINDING PCMH-TYPE DOMAIN-CONTAINING PROTEIN"/>
    <property type="match status" value="1"/>
</dbReference>
<dbReference type="InterPro" id="IPR016166">
    <property type="entry name" value="FAD-bd_PCMH"/>
</dbReference>
<dbReference type="GO" id="GO:0071949">
    <property type="term" value="F:FAD binding"/>
    <property type="evidence" value="ECO:0007669"/>
    <property type="project" value="InterPro"/>
</dbReference>
<comment type="caution">
    <text evidence="7">The sequence shown here is derived from an EMBL/GenBank/DDBJ whole genome shotgun (WGS) entry which is preliminary data.</text>
</comment>
<dbReference type="EMBL" id="JACYFU010000001">
    <property type="protein sequence ID" value="MBD8064776.1"/>
    <property type="molecule type" value="Genomic_DNA"/>
</dbReference>
<dbReference type="PROSITE" id="PS00862">
    <property type="entry name" value="OX2_COVAL_FAD"/>
    <property type="match status" value="1"/>
</dbReference>
<dbReference type="AlphaFoldDB" id="A0A927FVE8"/>
<proteinExistence type="inferred from homology"/>
<sequence>MNVHIQANADKRARDLSSAIQALAANFTGRVVTADAADYDAVRGIAHSNWDERPLLVARVANAADVADVIGFARRHDLEIAVRSGGHSVCGHSTCEGGVVIDLRDMQGLDIDLHAMTVWAGTGLTAGQVTQALDQHGVVVGFGDSATVGIGGITLGGGVGYLTRKLGLTIDSLIAAEIVTATGSILRVDEANHADLFWAIRGGGGNFGVVTRFQYRLNALPHFTGGPLVLPATPEVLAGFVAAAKAAPEELTTILMAMPAPPMPFLPPEIVGQTVLIGMMAYAGPVAEAQAALAPFRALATPIADLVGPGPYSMMYLPEDPSFKPTLSVRTLFKNGIDVGEAARILQHLDACDAPMRMAQLRVLGGAAARVSADATAYAHRDAEMLIGFLAMDGSAEAAARHDGWAGAGVAALGGARRGTYVNFLGHEGEDMLRKTYPEKTWARLRAIKQRYDAGNVFRRNQNISPAA</sequence>
<accession>A0A927FVE8</accession>
<comment type="cofactor">
    <cofactor evidence="1">
        <name>FAD</name>
        <dbReference type="ChEBI" id="CHEBI:57692"/>
    </cofactor>
</comment>
<dbReference type="Pfam" id="PF08031">
    <property type="entry name" value="BBE"/>
    <property type="match status" value="1"/>
</dbReference>
<dbReference type="InterPro" id="IPR006093">
    <property type="entry name" value="Oxy_OxRdtase_FAD_BS"/>
</dbReference>
<dbReference type="Proteomes" id="UP000654108">
    <property type="component" value="Unassembled WGS sequence"/>
</dbReference>
<name>A0A927FVE8_9HYPH</name>
<evidence type="ECO:0000256" key="4">
    <source>
        <dbReference type="ARBA" id="ARBA00022827"/>
    </source>
</evidence>
<evidence type="ECO:0000256" key="1">
    <source>
        <dbReference type="ARBA" id="ARBA00001974"/>
    </source>
</evidence>
<protein>
    <submittedName>
        <fullName evidence="7">FAD-binding oxidoreductase</fullName>
    </submittedName>
</protein>
<dbReference type="PROSITE" id="PS51387">
    <property type="entry name" value="FAD_PCMH"/>
    <property type="match status" value="1"/>
</dbReference>
<dbReference type="PANTHER" id="PTHR42973">
    <property type="entry name" value="BINDING OXIDOREDUCTASE, PUTATIVE (AFU_ORTHOLOGUE AFUA_1G17690)-RELATED"/>
    <property type="match status" value="1"/>
</dbReference>
<dbReference type="Gene3D" id="3.30.465.10">
    <property type="match status" value="1"/>
</dbReference>
<comment type="similarity">
    <text evidence="2">Belongs to the oxygen-dependent FAD-linked oxidoreductase family.</text>
</comment>
<feature type="domain" description="FAD-binding PCMH-type" evidence="6">
    <location>
        <begin position="50"/>
        <end position="220"/>
    </location>
</feature>
<reference evidence="7" key="1">
    <citation type="submission" date="2020-09" db="EMBL/GenBank/DDBJ databases">
        <title>Genome seq and assembly of Devosia sp.</title>
        <authorList>
            <person name="Chhetri G."/>
        </authorList>
    </citation>
    <scope>NUCLEOTIDE SEQUENCE</scope>
    <source>
        <strain evidence="7">PTR5</strain>
    </source>
</reference>
<dbReference type="RefSeq" id="WP_191773059.1">
    <property type="nucleotide sequence ID" value="NZ_JACYFU010000001.1"/>
</dbReference>
<evidence type="ECO:0000259" key="6">
    <source>
        <dbReference type="PROSITE" id="PS51387"/>
    </source>
</evidence>
<organism evidence="7 8">
    <name type="scientific">Devosia oryzisoli</name>
    <dbReference type="NCBI Taxonomy" id="2774138"/>
    <lineage>
        <taxon>Bacteria</taxon>
        <taxon>Pseudomonadati</taxon>
        <taxon>Pseudomonadota</taxon>
        <taxon>Alphaproteobacteria</taxon>
        <taxon>Hyphomicrobiales</taxon>
        <taxon>Devosiaceae</taxon>
        <taxon>Devosia</taxon>
    </lineage>
</organism>
<keyword evidence="3" id="KW-0285">Flavoprotein</keyword>
<dbReference type="Pfam" id="PF01565">
    <property type="entry name" value="FAD_binding_4"/>
    <property type="match status" value="1"/>
</dbReference>
<dbReference type="InterPro" id="IPR016169">
    <property type="entry name" value="FAD-bd_PCMH_sub2"/>
</dbReference>
<dbReference type="InterPro" id="IPR036318">
    <property type="entry name" value="FAD-bd_PCMH-like_sf"/>
</dbReference>
<dbReference type="Gene3D" id="3.40.462.20">
    <property type="match status" value="1"/>
</dbReference>
<keyword evidence="8" id="KW-1185">Reference proteome</keyword>
<dbReference type="GO" id="GO:0016491">
    <property type="term" value="F:oxidoreductase activity"/>
    <property type="evidence" value="ECO:0007669"/>
    <property type="project" value="UniProtKB-KW"/>
</dbReference>
<evidence type="ECO:0000256" key="3">
    <source>
        <dbReference type="ARBA" id="ARBA00022630"/>
    </source>
</evidence>
<evidence type="ECO:0000256" key="5">
    <source>
        <dbReference type="ARBA" id="ARBA00023002"/>
    </source>
</evidence>